<dbReference type="CDD" id="cd06558">
    <property type="entry name" value="crotonase-like"/>
    <property type="match status" value="1"/>
</dbReference>
<dbReference type="AlphaFoldDB" id="A0A7J9V2R0"/>
<accession>A0A7J9V2R0</accession>
<gene>
    <name evidence="3" type="ORF">GB882_16295</name>
</gene>
<reference evidence="3 4" key="1">
    <citation type="submission" date="2019-10" db="EMBL/GenBank/DDBJ databases">
        <title>Georgenia wutianyii sp. nov. and Georgenia yuyongxinii sp. nov. isolated from plateau pika (Ochotona curzoniae) in the Qinghai-Tibet plateau of China.</title>
        <authorList>
            <person name="Tian Z."/>
        </authorList>
    </citation>
    <scope>NUCLEOTIDE SEQUENCE [LARGE SCALE GENOMIC DNA]</scope>
    <source>
        <strain evidence="3 4">JCM 15130</strain>
    </source>
</reference>
<dbReference type="InterPro" id="IPR014748">
    <property type="entry name" value="Enoyl-CoA_hydra_C"/>
</dbReference>
<dbReference type="InterPro" id="IPR051683">
    <property type="entry name" value="Enoyl-CoA_Hydratase/Isomerase"/>
</dbReference>
<dbReference type="PANTHER" id="PTHR42964">
    <property type="entry name" value="ENOYL-COA HYDRATASE"/>
    <property type="match status" value="1"/>
</dbReference>
<organism evidence="3 4">
    <name type="scientific">Georgenia ruanii</name>
    <dbReference type="NCBI Taxonomy" id="348442"/>
    <lineage>
        <taxon>Bacteria</taxon>
        <taxon>Bacillati</taxon>
        <taxon>Actinomycetota</taxon>
        <taxon>Actinomycetes</taxon>
        <taxon>Micrococcales</taxon>
        <taxon>Bogoriellaceae</taxon>
        <taxon>Georgenia</taxon>
    </lineage>
</organism>
<sequence>MGAEVVRLETDRGVATITLDSPANRNALSRPLRAQLGSRLATALADQAVRVIVLTHAGPVFCAGADLAAGGAGVGGGAGGEPADDAPDLPVLIATLWHSPKPVVARLAGPARGGGVGLVAACDLAVAADTVTFAFPEVRLGVVPAVVAAPLRRRVAPHALHELFLTGEPFDARRAVAIGLLTAAVAGETLDAEVRRYADLLVRGAPDALAATKTLLREAPAGPLTAAELAALGELSARHFASAEGQEGMRARAERRDAAWVREPPTS</sequence>
<dbReference type="OrthoDB" id="370015at2"/>
<dbReference type="PANTHER" id="PTHR42964:SF1">
    <property type="entry name" value="POLYKETIDE BIOSYNTHESIS ENOYL-COA HYDRATASE PKSH-RELATED"/>
    <property type="match status" value="1"/>
</dbReference>
<dbReference type="GO" id="GO:0003824">
    <property type="term" value="F:catalytic activity"/>
    <property type="evidence" value="ECO:0007669"/>
    <property type="project" value="UniProtKB-ARBA"/>
</dbReference>
<evidence type="ECO:0000313" key="3">
    <source>
        <dbReference type="EMBL" id="MPV90234.1"/>
    </source>
</evidence>
<dbReference type="InterPro" id="IPR001753">
    <property type="entry name" value="Enoyl-CoA_hydra/iso"/>
</dbReference>
<evidence type="ECO:0000256" key="1">
    <source>
        <dbReference type="ARBA" id="ARBA00005254"/>
    </source>
</evidence>
<dbReference type="InterPro" id="IPR029045">
    <property type="entry name" value="ClpP/crotonase-like_dom_sf"/>
</dbReference>
<comment type="caution">
    <text evidence="3">The sequence shown here is derived from an EMBL/GenBank/DDBJ whole genome shotgun (WGS) entry which is preliminary data.</text>
</comment>
<evidence type="ECO:0000256" key="2">
    <source>
        <dbReference type="SAM" id="MobiDB-lite"/>
    </source>
</evidence>
<proteinExistence type="inferred from homology"/>
<name>A0A7J9V2R0_9MICO</name>
<dbReference type="RefSeq" id="WP_152233022.1">
    <property type="nucleotide sequence ID" value="NZ_BAAAOT010000026.1"/>
</dbReference>
<dbReference type="SUPFAM" id="SSF52096">
    <property type="entry name" value="ClpP/crotonase"/>
    <property type="match status" value="1"/>
</dbReference>
<feature type="region of interest" description="Disordered" evidence="2">
    <location>
        <begin position="246"/>
        <end position="267"/>
    </location>
</feature>
<feature type="compositionally biased region" description="Basic and acidic residues" evidence="2">
    <location>
        <begin position="247"/>
        <end position="260"/>
    </location>
</feature>
<evidence type="ECO:0000313" key="4">
    <source>
        <dbReference type="Proteomes" id="UP000429644"/>
    </source>
</evidence>
<dbReference type="Gene3D" id="1.10.12.10">
    <property type="entry name" value="Lyase 2-enoyl-coa Hydratase, Chain A, domain 2"/>
    <property type="match status" value="1"/>
</dbReference>
<dbReference type="EMBL" id="WHPD01003508">
    <property type="protein sequence ID" value="MPV90234.1"/>
    <property type="molecule type" value="Genomic_DNA"/>
</dbReference>
<dbReference type="Gene3D" id="3.90.226.10">
    <property type="entry name" value="2-enoyl-CoA Hydratase, Chain A, domain 1"/>
    <property type="match status" value="1"/>
</dbReference>
<keyword evidence="4" id="KW-1185">Reference proteome</keyword>
<protein>
    <submittedName>
        <fullName evidence="3">Enoyl-CoA hydratase</fullName>
    </submittedName>
</protein>
<dbReference type="Pfam" id="PF00378">
    <property type="entry name" value="ECH_1"/>
    <property type="match status" value="1"/>
</dbReference>
<dbReference type="Proteomes" id="UP000429644">
    <property type="component" value="Unassembled WGS sequence"/>
</dbReference>
<comment type="similarity">
    <text evidence="1">Belongs to the enoyl-CoA hydratase/isomerase family.</text>
</comment>